<dbReference type="Proteomes" id="UP000656319">
    <property type="component" value="Unassembled WGS sequence"/>
</dbReference>
<sequence length="412" mass="43762">MTTSNDNAPRGPLSELKVLDFSTLLPGPFATQMLADLGADVIRIESPTRPDPIRRMPPSVHGQSGVHAWLNRNKRSLAMDLKHPDSVDVVHRLVGAYDVVVEQFRPGVMARLGLGYEQLREINPALIYCSITGFGQSGPWRDRAGHDINYMALSGVASYVSEHQPTPLGVQVADIGGGSLHAVVAILAALAHRGRTGEGQYLDVSMTDAAFSLNAMAGAAYLCGCAPPSCGTGRLNGGSFYGYYRTADGRFFSVGSLEPQFFGAFSTAMGHPEWIDLLGQGTMQATEQLKSSIAAAFACQSFDHWCAVFANVDCCVEPVLTIEEAAHHPQLEARAMLVDVPTEAGPAYRQAAHPVQFSTTKPVYRHAGVTLGADSEAVLAQSGYTDGEIAALFAEGAVSGTRTPAATAVAQR</sequence>
<reference evidence="1 2" key="1">
    <citation type="submission" date="2020-10" db="EMBL/GenBank/DDBJ databases">
        <authorList>
            <person name="Peeters C."/>
        </authorList>
    </citation>
    <scope>NUCLEOTIDE SEQUENCE [LARGE SCALE GENOMIC DNA]</scope>
    <source>
        <strain evidence="1 2">LMG 27952</strain>
    </source>
</reference>
<dbReference type="Gene3D" id="3.30.1540.10">
    <property type="entry name" value="formyl-coa transferase, domain 3"/>
    <property type="match status" value="1"/>
</dbReference>
<dbReference type="InterPro" id="IPR023606">
    <property type="entry name" value="CoA-Trfase_III_dom_1_sf"/>
</dbReference>
<dbReference type="InterPro" id="IPR003673">
    <property type="entry name" value="CoA-Trfase_fam_III"/>
</dbReference>
<dbReference type="SUPFAM" id="SSF89796">
    <property type="entry name" value="CoA-transferase family III (CaiB/BaiF)"/>
    <property type="match status" value="1"/>
</dbReference>
<dbReference type="InterPro" id="IPR044855">
    <property type="entry name" value="CoA-Trfase_III_dom3_sf"/>
</dbReference>
<evidence type="ECO:0000313" key="2">
    <source>
        <dbReference type="Proteomes" id="UP000656319"/>
    </source>
</evidence>
<dbReference type="Pfam" id="PF02515">
    <property type="entry name" value="CoA_transf_3"/>
    <property type="match status" value="1"/>
</dbReference>
<proteinExistence type="predicted"/>
<name>A0ABM8PB77_9BURK</name>
<dbReference type="EMBL" id="CAJHCQ010000037">
    <property type="protein sequence ID" value="CAD6561608.1"/>
    <property type="molecule type" value="Genomic_DNA"/>
</dbReference>
<dbReference type="PANTHER" id="PTHR48228:SF5">
    <property type="entry name" value="ALPHA-METHYLACYL-COA RACEMASE"/>
    <property type="match status" value="1"/>
</dbReference>
<dbReference type="GO" id="GO:0016740">
    <property type="term" value="F:transferase activity"/>
    <property type="evidence" value="ECO:0007669"/>
    <property type="project" value="UniProtKB-KW"/>
</dbReference>
<gene>
    <name evidence="1" type="primary">uctC_8</name>
    <name evidence="1" type="ORF">LMG27952_07522</name>
</gene>
<dbReference type="Gene3D" id="3.40.50.10540">
    <property type="entry name" value="Crotonobetainyl-coa:carnitine coa-transferase, domain 1"/>
    <property type="match status" value="2"/>
</dbReference>
<comment type="caution">
    <text evidence="1">The sequence shown here is derived from an EMBL/GenBank/DDBJ whole genome shotgun (WGS) entry which is preliminary data.</text>
</comment>
<keyword evidence="2" id="KW-1185">Reference proteome</keyword>
<dbReference type="InterPro" id="IPR050509">
    <property type="entry name" value="CoA-transferase_III"/>
</dbReference>
<organism evidence="1 2">
    <name type="scientific">Paraburkholderia hiiakae</name>
    <dbReference type="NCBI Taxonomy" id="1081782"/>
    <lineage>
        <taxon>Bacteria</taxon>
        <taxon>Pseudomonadati</taxon>
        <taxon>Pseudomonadota</taxon>
        <taxon>Betaproteobacteria</taxon>
        <taxon>Burkholderiales</taxon>
        <taxon>Burkholderiaceae</taxon>
        <taxon>Paraburkholderia</taxon>
    </lineage>
</organism>
<dbReference type="EC" id="2.8.3.19" evidence="1"/>
<keyword evidence="1" id="KW-0808">Transferase</keyword>
<dbReference type="PANTHER" id="PTHR48228">
    <property type="entry name" value="SUCCINYL-COA--D-CITRAMALATE COA-TRANSFERASE"/>
    <property type="match status" value="1"/>
</dbReference>
<evidence type="ECO:0000313" key="1">
    <source>
        <dbReference type="EMBL" id="CAD6561608.1"/>
    </source>
</evidence>
<accession>A0ABM8PB77</accession>
<protein>
    <submittedName>
        <fullName evidence="1">Acetyl-CoA:oxalate CoA-transferase</fullName>
        <ecNumber evidence="1">2.8.3.19</ecNumber>
    </submittedName>
</protein>
<dbReference type="RefSeq" id="WP_201700936.1">
    <property type="nucleotide sequence ID" value="NZ_CAJHCQ010000037.1"/>
</dbReference>